<evidence type="ECO:0000256" key="1">
    <source>
        <dbReference type="SAM" id="MobiDB-lite"/>
    </source>
</evidence>
<dbReference type="KEGG" id="der:6546922"/>
<organism evidence="2 3">
    <name type="scientific">Drosophila erecta</name>
    <name type="common">Fruit fly</name>
    <dbReference type="NCBI Taxonomy" id="7220"/>
    <lineage>
        <taxon>Eukaryota</taxon>
        <taxon>Metazoa</taxon>
        <taxon>Ecdysozoa</taxon>
        <taxon>Arthropoda</taxon>
        <taxon>Hexapoda</taxon>
        <taxon>Insecta</taxon>
        <taxon>Pterygota</taxon>
        <taxon>Neoptera</taxon>
        <taxon>Endopterygota</taxon>
        <taxon>Diptera</taxon>
        <taxon>Brachycera</taxon>
        <taxon>Muscomorpha</taxon>
        <taxon>Ephydroidea</taxon>
        <taxon>Drosophilidae</taxon>
        <taxon>Drosophila</taxon>
        <taxon>Sophophora</taxon>
    </lineage>
</organism>
<evidence type="ECO:0000313" key="3">
    <source>
        <dbReference type="Proteomes" id="UP000008711"/>
    </source>
</evidence>
<dbReference type="OrthoDB" id="7873068at2759"/>
<reference evidence="2 3" key="2">
    <citation type="journal article" date="2008" name="Bioinformatics">
        <title>Assembly reconciliation.</title>
        <authorList>
            <person name="Zimin A.V."/>
            <person name="Smith D.R."/>
            <person name="Sutton G."/>
            <person name="Yorke J.A."/>
        </authorList>
    </citation>
    <scope>NUCLEOTIDE SEQUENCE [LARGE SCALE GENOMIC DNA]</scope>
    <source>
        <strain evidence="2 3">TSC#14021-0224.01</strain>
    </source>
</reference>
<protein>
    <submittedName>
        <fullName evidence="2">Uncharacterized protein</fullName>
    </submittedName>
</protein>
<feature type="region of interest" description="Disordered" evidence="1">
    <location>
        <begin position="1"/>
        <end position="91"/>
    </location>
</feature>
<name>B3NS91_DROER</name>
<dbReference type="AlphaFoldDB" id="B3NS91"/>
<dbReference type="EMBL" id="CH954179">
    <property type="protein sequence ID" value="EDV56393.2"/>
    <property type="molecule type" value="Genomic_DNA"/>
</dbReference>
<keyword evidence="3" id="KW-1185">Reference proteome</keyword>
<proteinExistence type="predicted"/>
<feature type="non-terminal residue" evidence="2">
    <location>
        <position position="161"/>
    </location>
</feature>
<accession>B3NS91</accession>
<feature type="compositionally biased region" description="Polar residues" evidence="1">
    <location>
        <begin position="1"/>
        <end position="13"/>
    </location>
</feature>
<feature type="compositionally biased region" description="Basic residues" evidence="1">
    <location>
        <begin position="80"/>
        <end position="91"/>
    </location>
</feature>
<dbReference type="HOGENOM" id="CLU_1760709_0_0_1"/>
<reference evidence="2 3" key="1">
    <citation type="journal article" date="2007" name="Nature">
        <title>Evolution of genes and genomes on the Drosophila phylogeny.</title>
        <authorList>
            <consortium name="Drosophila 12 Genomes Consortium"/>
            <person name="Clark A.G."/>
            <person name="Eisen M.B."/>
            <person name="Smith D.R."/>
            <person name="Bergman C.M."/>
            <person name="Oliver B."/>
            <person name="Markow T.A."/>
            <person name="Kaufman T.C."/>
            <person name="Kellis M."/>
            <person name="Gelbart W."/>
            <person name="Iyer V.N."/>
            <person name="Pollard D.A."/>
            <person name="Sackton T.B."/>
            <person name="Larracuente A.M."/>
            <person name="Singh N.D."/>
            <person name="Abad J.P."/>
            <person name="Abt D.N."/>
            <person name="Adryan B."/>
            <person name="Aguade M."/>
            <person name="Akashi H."/>
            <person name="Anderson W.W."/>
            <person name="Aquadro C.F."/>
            <person name="Ardell D.H."/>
            <person name="Arguello R."/>
            <person name="Artieri C.G."/>
            <person name="Barbash D.A."/>
            <person name="Barker D."/>
            <person name="Barsanti P."/>
            <person name="Batterham P."/>
            <person name="Batzoglou S."/>
            <person name="Begun D."/>
            <person name="Bhutkar A."/>
            <person name="Blanco E."/>
            <person name="Bosak S.A."/>
            <person name="Bradley R.K."/>
            <person name="Brand A.D."/>
            <person name="Brent M.R."/>
            <person name="Brooks A.N."/>
            <person name="Brown R.H."/>
            <person name="Butlin R.K."/>
            <person name="Caggese C."/>
            <person name="Calvi B.R."/>
            <person name="Bernardo de Carvalho A."/>
            <person name="Caspi A."/>
            <person name="Castrezana S."/>
            <person name="Celniker S.E."/>
            <person name="Chang J.L."/>
            <person name="Chapple C."/>
            <person name="Chatterji S."/>
            <person name="Chinwalla A."/>
            <person name="Civetta A."/>
            <person name="Clifton S.W."/>
            <person name="Comeron J.M."/>
            <person name="Costello J.C."/>
            <person name="Coyne J.A."/>
            <person name="Daub J."/>
            <person name="David R.G."/>
            <person name="Delcher A.L."/>
            <person name="Delehaunty K."/>
            <person name="Do C.B."/>
            <person name="Ebling H."/>
            <person name="Edwards K."/>
            <person name="Eickbush T."/>
            <person name="Evans J.D."/>
            <person name="Filipski A."/>
            <person name="Findeiss S."/>
            <person name="Freyhult E."/>
            <person name="Fulton L."/>
            <person name="Fulton R."/>
            <person name="Garcia A.C."/>
            <person name="Gardiner A."/>
            <person name="Garfield D.A."/>
            <person name="Garvin B.E."/>
            <person name="Gibson G."/>
            <person name="Gilbert D."/>
            <person name="Gnerre S."/>
            <person name="Godfrey J."/>
            <person name="Good R."/>
            <person name="Gotea V."/>
            <person name="Gravely B."/>
            <person name="Greenberg A.J."/>
            <person name="Griffiths-Jones S."/>
            <person name="Gross S."/>
            <person name="Guigo R."/>
            <person name="Gustafson E.A."/>
            <person name="Haerty W."/>
            <person name="Hahn M.W."/>
            <person name="Halligan D.L."/>
            <person name="Halpern A.L."/>
            <person name="Halter G.M."/>
            <person name="Han M.V."/>
            <person name="Heger A."/>
            <person name="Hillier L."/>
            <person name="Hinrichs A.S."/>
            <person name="Holmes I."/>
            <person name="Hoskins R.A."/>
            <person name="Hubisz M.J."/>
            <person name="Hultmark D."/>
            <person name="Huntley M.A."/>
            <person name="Jaffe D.B."/>
            <person name="Jagadeeshan S."/>
            <person name="Jeck W.R."/>
            <person name="Johnson J."/>
            <person name="Jones C.D."/>
            <person name="Jordan W.C."/>
            <person name="Karpen G.H."/>
            <person name="Kataoka E."/>
            <person name="Keightley P.D."/>
            <person name="Kheradpour P."/>
            <person name="Kirkness E.F."/>
            <person name="Koerich L.B."/>
            <person name="Kristiansen K."/>
            <person name="Kudrna D."/>
            <person name="Kulathinal R.J."/>
            <person name="Kumar S."/>
            <person name="Kwok R."/>
            <person name="Lander E."/>
            <person name="Langley C.H."/>
            <person name="Lapoint R."/>
            <person name="Lazzaro B.P."/>
            <person name="Lee S.J."/>
            <person name="Levesque L."/>
            <person name="Li R."/>
            <person name="Lin C.F."/>
            <person name="Lin M.F."/>
            <person name="Lindblad-Toh K."/>
            <person name="Llopart A."/>
            <person name="Long M."/>
            <person name="Low L."/>
            <person name="Lozovsky E."/>
            <person name="Lu J."/>
            <person name="Luo M."/>
            <person name="Machado C.A."/>
            <person name="Makalowski W."/>
            <person name="Marzo M."/>
            <person name="Matsuda M."/>
            <person name="Matzkin L."/>
            <person name="McAllister B."/>
            <person name="McBride C.S."/>
            <person name="McKernan B."/>
            <person name="McKernan K."/>
            <person name="Mendez-Lago M."/>
            <person name="Minx P."/>
            <person name="Mollenhauer M.U."/>
            <person name="Montooth K."/>
            <person name="Mount S.M."/>
            <person name="Mu X."/>
            <person name="Myers E."/>
            <person name="Negre B."/>
            <person name="Newfeld S."/>
            <person name="Nielsen R."/>
            <person name="Noor M.A."/>
            <person name="O'Grady P."/>
            <person name="Pachter L."/>
            <person name="Papaceit M."/>
            <person name="Parisi M.J."/>
            <person name="Parisi M."/>
            <person name="Parts L."/>
            <person name="Pedersen J.S."/>
            <person name="Pesole G."/>
            <person name="Phillippy A.M."/>
            <person name="Ponting C.P."/>
            <person name="Pop M."/>
            <person name="Porcelli D."/>
            <person name="Powell J.R."/>
            <person name="Prohaska S."/>
            <person name="Pruitt K."/>
            <person name="Puig M."/>
            <person name="Quesneville H."/>
            <person name="Ram K.R."/>
            <person name="Rand D."/>
            <person name="Rasmussen M.D."/>
            <person name="Reed L.K."/>
            <person name="Reenan R."/>
            <person name="Reily A."/>
            <person name="Remington K.A."/>
            <person name="Rieger T.T."/>
            <person name="Ritchie M.G."/>
            <person name="Robin C."/>
            <person name="Rogers Y.H."/>
            <person name="Rohde C."/>
            <person name="Rozas J."/>
            <person name="Rubenfield M.J."/>
            <person name="Ruiz A."/>
            <person name="Russo S."/>
            <person name="Salzberg S.L."/>
            <person name="Sanchez-Gracia A."/>
            <person name="Saranga D.J."/>
            <person name="Sato H."/>
            <person name="Schaeffer S.W."/>
            <person name="Schatz M.C."/>
            <person name="Schlenke T."/>
            <person name="Schwartz R."/>
            <person name="Segarra C."/>
            <person name="Singh R.S."/>
            <person name="Sirot L."/>
            <person name="Sirota M."/>
            <person name="Sisneros N.B."/>
            <person name="Smith C.D."/>
            <person name="Smith T.F."/>
            <person name="Spieth J."/>
            <person name="Stage D.E."/>
            <person name="Stark A."/>
            <person name="Stephan W."/>
            <person name="Strausberg R.L."/>
            <person name="Strempel S."/>
            <person name="Sturgill D."/>
            <person name="Sutton G."/>
            <person name="Sutton G.G."/>
            <person name="Tao W."/>
            <person name="Teichmann S."/>
            <person name="Tobari Y.N."/>
            <person name="Tomimura Y."/>
            <person name="Tsolas J.M."/>
            <person name="Valente V.L."/>
            <person name="Venter E."/>
            <person name="Venter J.C."/>
            <person name="Vicario S."/>
            <person name="Vieira F.G."/>
            <person name="Vilella A.J."/>
            <person name="Villasante A."/>
            <person name="Walenz B."/>
            <person name="Wang J."/>
            <person name="Wasserman M."/>
            <person name="Watts T."/>
            <person name="Wilson D."/>
            <person name="Wilson R.K."/>
            <person name="Wing R.A."/>
            <person name="Wolfner M.F."/>
            <person name="Wong A."/>
            <person name="Wong G.K."/>
            <person name="Wu C.I."/>
            <person name="Wu G."/>
            <person name="Yamamoto D."/>
            <person name="Yang H.P."/>
            <person name="Yang S.P."/>
            <person name="Yorke J.A."/>
            <person name="Yoshida K."/>
            <person name="Zdobnov E."/>
            <person name="Zhang P."/>
            <person name="Zhang Y."/>
            <person name="Zimin A.V."/>
            <person name="Baldwin J."/>
            <person name="Abdouelleil A."/>
            <person name="Abdulkadir J."/>
            <person name="Abebe A."/>
            <person name="Abera B."/>
            <person name="Abreu J."/>
            <person name="Acer S.C."/>
            <person name="Aftuck L."/>
            <person name="Alexander A."/>
            <person name="An P."/>
            <person name="Anderson E."/>
            <person name="Anderson S."/>
            <person name="Arachi H."/>
            <person name="Azer M."/>
            <person name="Bachantsang P."/>
            <person name="Barry A."/>
            <person name="Bayul T."/>
            <person name="Berlin A."/>
            <person name="Bessette D."/>
            <person name="Bloom T."/>
            <person name="Blye J."/>
            <person name="Boguslavskiy L."/>
            <person name="Bonnet C."/>
            <person name="Boukhgalter B."/>
            <person name="Bourzgui I."/>
            <person name="Brown A."/>
            <person name="Cahill P."/>
            <person name="Channer S."/>
            <person name="Cheshatsang Y."/>
            <person name="Chuda L."/>
            <person name="Citroen M."/>
            <person name="Collymore A."/>
            <person name="Cooke P."/>
            <person name="Costello M."/>
            <person name="D'Aco K."/>
            <person name="Daza R."/>
            <person name="De Haan G."/>
            <person name="DeGray S."/>
            <person name="DeMaso C."/>
            <person name="Dhargay N."/>
            <person name="Dooley K."/>
            <person name="Dooley E."/>
            <person name="Doricent M."/>
            <person name="Dorje P."/>
            <person name="Dorjee K."/>
            <person name="Dupes A."/>
            <person name="Elong R."/>
            <person name="Falk J."/>
            <person name="Farina A."/>
            <person name="Faro S."/>
            <person name="Ferguson D."/>
            <person name="Fisher S."/>
            <person name="Foley C.D."/>
            <person name="Franke A."/>
            <person name="Friedrich D."/>
            <person name="Gadbois L."/>
            <person name="Gearin G."/>
            <person name="Gearin C.R."/>
            <person name="Giannoukos G."/>
            <person name="Goode T."/>
            <person name="Graham J."/>
            <person name="Grandbois E."/>
            <person name="Grewal S."/>
            <person name="Gyaltsen K."/>
            <person name="Hafez N."/>
            <person name="Hagos B."/>
            <person name="Hall J."/>
            <person name="Henson C."/>
            <person name="Hollinger A."/>
            <person name="Honan T."/>
            <person name="Huard M.D."/>
            <person name="Hughes L."/>
            <person name="Hurhula B."/>
            <person name="Husby M.E."/>
            <person name="Kamat A."/>
            <person name="Kanga B."/>
            <person name="Kashin S."/>
            <person name="Khazanovich D."/>
            <person name="Kisner P."/>
            <person name="Lance K."/>
            <person name="Lara M."/>
            <person name="Lee W."/>
            <person name="Lennon N."/>
            <person name="Letendre F."/>
            <person name="LeVine R."/>
            <person name="Lipovsky A."/>
            <person name="Liu X."/>
            <person name="Liu J."/>
            <person name="Liu S."/>
            <person name="Lokyitsang T."/>
            <person name="Lokyitsang Y."/>
            <person name="Lubonja R."/>
            <person name="Lui A."/>
            <person name="MacDonald P."/>
            <person name="Magnisalis V."/>
            <person name="Maru K."/>
            <person name="Matthews C."/>
            <person name="McCusker W."/>
            <person name="McDonough S."/>
            <person name="Mehta T."/>
            <person name="Meldrim J."/>
            <person name="Meneus L."/>
            <person name="Mihai O."/>
            <person name="Mihalev A."/>
            <person name="Mihova T."/>
            <person name="Mittelman R."/>
            <person name="Mlenga V."/>
            <person name="Montmayeur A."/>
            <person name="Mulrain L."/>
            <person name="Navidi A."/>
            <person name="Naylor J."/>
            <person name="Negash T."/>
            <person name="Nguyen T."/>
            <person name="Nguyen N."/>
            <person name="Nicol R."/>
            <person name="Norbu C."/>
            <person name="Norbu N."/>
            <person name="Novod N."/>
            <person name="O'Neill B."/>
            <person name="Osman S."/>
            <person name="Markiewicz E."/>
            <person name="Oyono O.L."/>
            <person name="Patti C."/>
            <person name="Phunkhang P."/>
            <person name="Pierre F."/>
            <person name="Priest M."/>
            <person name="Raghuraman S."/>
            <person name="Rege F."/>
            <person name="Reyes R."/>
            <person name="Rise C."/>
            <person name="Rogov P."/>
            <person name="Ross K."/>
            <person name="Ryan E."/>
            <person name="Settipalli S."/>
            <person name="Shea T."/>
            <person name="Sherpa N."/>
            <person name="Shi L."/>
            <person name="Shih D."/>
            <person name="Sparrow T."/>
            <person name="Spaulding J."/>
            <person name="Stalker J."/>
            <person name="Stange-Thomann N."/>
            <person name="Stavropoulos S."/>
            <person name="Stone C."/>
            <person name="Strader C."/>
            <person name="Tesfaye S."/>
            <person name="Thomson T."/>
            <person name="Thoulutsang Y."/>
            <person name="Thoulutsang D."/>
            <person name="Topham K."/>
            <person name="Topping I."/>
            <person name="Tsamla T."/>
            <person name="Vassiliev H."/>
            <person name="Vo A."/>
            <person name="Wangchuk T."/>
            <person name="Wangdi T."/>
            <person name="Weiand M."/>
            <person name="Wilkinson J."/>
            <person name="Wilson A."/>
            <person name="Yadav S."/>
            <person name="Young G."/>
            <person name="Yu Q."/>
            <person name="Zembek L."/>
            <person name="Zhong D."/>
            <person name="Zimmer A."/>
            <person name="Zwirko Z."/>
            <person name="Jaffe D.B."/>
            <person name="Alvarez P."/>
            <person name="Brockman W."/>
            <person name="Butler J."/>
            <person name="Chin C."/>
            <person name="Gnerre S."/>
            <person name="Grabherr M."/>
            <person name="Kleber M."/>
            <person name="Mauceli E."/>
            <person name="MacCallum I."/>
        </authorList>
    </citation>
    <scope>NUCLEOTIDE SEQUENCE [LARGE SCALE GENOMIC DNA]</scope>
    <source>
        <strain evidence="2 3">TSC#14021-0224.01</strain>
    </source>
</reference>
<evidence type="ECO:0000313" key="2">
    <source>
        <dbReference type="EMBL" id="EDV56393.2"/>
    </source>
</evidence>
<gene>
    <name evidence="2" type="primary">Dere\GG22611</name>
    <name evidence="2" type="synonym">dere_GLEANR_7326</name>
    <name evidence="2" type="synonym">GG22611</name>
    <name evidence="2" type="ORF">Dere_GG22611</name>
</gene>
<dbReference type="Proteomes" id="UP000008711">
    <property type="component" value="Unassembled WGS sequence"/>
</dbReference>
<sequence>MHRSTEAQSQTSPDEGGPPLPPVNSPENVEENMKTAKEAPVSPKSRNSKLQLRVSRRTSSRETKCEELESQSSSSSYVGTRRRGRPPKQKRTLYGELTVNCRKCGTATIYYPARTKFFSCAEIDGRLFKVKRISARKVLGGATRKEPKKRTAYTCRKPIVP</sequence>